<feature type="compositionally biased region" description="Gly residues" evidence="6">
    <location>
        <begin position="1"/>
        <end position="10"/>
    </location>
</feature>
<dbReference type="PANTHER" id="PTHR45614:SF218">
    <property type="entry name" value="TRANSCRIPTION FACTOR MYB119-RELATED"/>
    <property type="match status" value="1"/>
</dbReference>
<dbReference type="GO" id="GO:0000978">
    <property type="term" value="F:RNA polymerase II cis-regulatory region sequence-specific DNA binding"/>
    <property type="evidence" value="ECO:0007669"/>
    <property type="project" value="TreeGrafter"/>
</dbReference>
<evidence type="ECO:0000313" key="10">
    <source>
        <dbReference type="Proteomes" id="UP000326939"/>
    </source>
</evidence>
<evidence type="ECO:0008006" key="11">
    <source>
        <dbReference type="Google" id="ProtNLM"/>
    </source>
</evidence>
<evidence type="ECO:0000256" key="5">
    <source>
        <dbReference type="ARBA" id="ARBA00023242"/>
    </source>
</evidence>
<dbReference type="InterPro" id="IPR050560">
    <property type="entry name" value="MYB_TF"/>
</dbReference>
<feature type="compositionally biased region" description="Low complexity" evidence="6">
    <location>
        <begin position="243"/>
        <end position="266"/>
    </location>
</feature>
<evidence type="ECO:0000313" key="9">
    <source>
        <dbReference type="EMBL" id="KAB5520388.1"/>
    </source>
</evidence>
<name>A0A5N5JM28_9ROSI</name>
<reference evidence="10" key="1">
    <citation type="journal article" date="2019" name="Gigascience">
        <title>De novo genome assembly of the endangered Acer yangbiense, a plant species with extremely small populations endemic to Yunnan Province, China.</title>
        <authorList>
            <person name="Yang J."/>
            <person name="Wariss H.M."/>
            <person name="Tao L."/>
            <person name="Zhang R."/>
            <person name="Yun Q."/>
            <person name="Hollingsworth P."/>
            <person name="Dao Z."/>
            <person name="Luo G."/>
            <person name="Guo H."/>
            <person name="Ma Y."/>
            <person name="Sun W."/>
        </authorList>
    </citation>
    <scope>NUCLEOTIDE SEQUENCE [LARGE SCALE GENOMIC DNA]</scope>
    <source>
        <strain evidence="10">cv. br00</strain>
    </source>
</reference>
<sequence length="448" mass="49830">MEGGGVGGRFGNRNSQNDRSSIYPPLTATDRFLCGQSHFTPQNIQNKETIVSNNGLCGFYPPSGATGAVPWPNFQETSFADGLFVGGDSLYWTHEGNPNGKGSCATLIKGQWTEEEDRKLIRLVKQFGVRNWAQIAEKLDGRVGKQCRERWHNHLRPDIKKDSWSEEEERILVEAHTNVGNRWAEIAKLIPGRTENAIKNHWNATKRRQNSRRKHKQAENQTGKPKSSILQDYIRSKDLKNATTSVTPTQSTTTNTPSSSLSADPSSQINYFLPELSESNTDDDSPSSLLAQTCNDDELLFIQNLFANKHKEPLTDNAAMENPILEANSFNADPFNIDSLSMDSWGIYQNSGCHLLKDGNGNGNGIVCSSLNPKLCTNLYNHLHSDLYLSYLLNEASSDPCSCSTDNGYSSMNLDLEMDQTDSPKGKKEMDLIEMICSSQFSQGSNKM</sequence>
<accession>A0A5N5JM28</accession>
<keyword evidence="5" id="KW-0539">Nucleus</keyword>
<evidence type="ECO:0000256" key="4">
    <source>
        <dbReference type="ARBA" id="ARBA00023125"/>
    </source>
</evidence>
<dbReference type="EMBL" id="VDCV01000016">
    <property type="protein sequence ID" value="KAB5520388.1"/>
    <property type="molecule type" value="Genomic_DNA"/>
</dbReference>
<dbReference type="FunFam" id="1.10.10.60:FF:000010">
    <property type="entry name" value="Transcriptional activator Myb isoform A"/>
    <property type="match status" value="1"/>
</dbReference>
<evidence type="ECO:0000256" key="2">
    <source>
        <dbReference type="ARBA" id="ARBA00022737"/>
    </source>
</evidence>
<evidence type="ECO:0000256" key="1">
    <source>
        <dbReference type="ARBA" id="ARBA00004123"/>
    </source>
</evidence>
<dbReference type="PROSITE" id="PS50090">
    <property type="entry name" value="MYB_LIKE"/>
    <property type="match status" value="2"/>
</dbReference>
<feature type="domain" description="Myb-like" evidence="7">
    <location>
        <begin position="109"/>
        <end position="155"/>
    </location>
</feature>
<dbReference type="Proteomes" id="UP000326939">
    <property type="component" value="Chromosome 16"/>
</dbReference>
<dbReference type="InterPro" id="IPR017930">
    <property type="entry name" value="Myb_dom"/>
</dbReference>
<dbReference type="GO" id="GO:0005634">
    <property type="term" value="C:nucleus"/>
    <property type="evidence" value="ECO:0007669"/>
    <property type="project" value="UniProtKB-SubCell"/>
</dbReference>
<keyword evidence="4" id="KW-0238">DNA-binding</keyword>
<dbReference type="AlphaFoldDB" id="A0A5N5JM28"/>
<evidence type="ECO:0000259" key="7">
    <source>
        <dbReference type="PROSITE" id="PS50090"/>
    </source>
</evidence>
<protein>
    <recommendedName>
        <fullName evidence="11">MYB family protein</fullName>
    </recommendedName>
</protein>
<dbReference type="GO" id="GO:0000981">
    <property type="term" value="F:DNA-binding transcription factor activity, RNA polymerase II-specific"/>
    <property type="evidence" value="ECO:0007669"/>
    <property type="project" value="TreeGrafter"/>
</dbReference>
<dbReference type="InterPro" id="IPR001005">
    <property type="entry name" value="SANT/Myb"/>
</dbReference>
<dbReference type="Pfam" id="PF13921">
    <property type="entry name" value="Myb_DNA-bind_6"/>
    <property type="match status" value="1"/>
</dbReference>
<feature type="domain" description="Myb-like" evidence="7">
    <location>
        <begin position="156"/>
        <end position="206"/>
    </location>
</feature>
<feature type="domain" description="HTH myb-type" evidence="8">
    <location>
        <begin position="106"/>
        <end position="159"/>
    </location>
</feature>
<keyword evidence="10" id="KW-1185">Reference proteome</keyword>
<keyword evidence="2" id="KW-0677">Repeat</keyword>
<gene>
    <name evidence="9" type="ORF">DKX38_024707</name>
</gene>
<feature type="region of interest" description="Disordered" evidence="6">
    <location>
        <begin position="1"/>
        <end position="22"/>
    </location>
</feature>
<evidence type="ECO:0000256" key="6">
    <source>
        <dbReference type="SAM" id="MobiDB-lite"/>
    </source>
</evidence>
<dbReference type="Gene3D" id="1.10.10.60">
    <property type="entry name" value="Homeodomain-like"/>
    <property type="match status" value="2"/>
</dbReference>
<dbReference type="SMART" id="SM00717">
    <property type="entry name" value="SANT"/>
    <property type="match status" value="2"/>
</dbReference>
<feature type="region of interest" description="Disordered" evidence="6">
    <location>
        <begin position="197"/>
        <end position="266"/>
    </location>
</feature>
<dbReference type="PROSITE" id="PS51294">
    <property type="entry name" value="HTH_MYB"/>
    <property type="match status" value="2"/>
</dbReference>
<evidence type="ECO:0000259" key="8">
    <source>
        <dbReference type="PROSITE" id="PS51294"/>
    </source>
</evidence>
<dbReference type="CDD" id="cd00167">
    <property type="entry name" value="SANT"/>
    <property type="match status" value="2"/>
</dbReference>
<proteinExistence type="predicted"/>
<feature type="domain" description="HTH myb-type" evidence="8">
    <location>
        <begin position="160"/>
        <end position="210"/>
    </location>
</feature>
<dbReference type="InterPro" id="IPR009057">
    <property type="entry name" value="Homeodomain-like_sf"/>
</dbReference>
<comment type="subcellular location">
    <subcellularLocation>
        <location evidence="1">Nucleus</location>
    </subcellularLocation>
</comment>
<keyword evidence="3" id="KW-0804">Transcription</keyword>
<keyword evidence="3" id="KW-0805">Transcription regulation</keyword>
<evidence type="ECO:0000256" key="3">
    <source>
        <dbReference type="ARBA" id="ARBA00023015"/>
    </source>
</evidence>
<comment type="caution">
    <text evidence="9">The sequence shown here is derived from an EMBL/GenBank/DDBJ whole genome shotgun (WGS) entry which is preliminary data.</text>
</comment>
<organism evidence="9 10">
    <name type="scientific">Salix brachista</name>
    <dbReference type="NCBI Taxonomy" id="2182728"/>
    <lineage>
        <taxon>Eukaryota</taxon>
        <taxon>Viridiplantae</taxon>
        <taxon>Streptophyta</taxon>
        <taxon>Embryophyta</taxon>
        <taxon>Tracheophyta</taxon>
        <taxon>Spermatophyta</taxon>
        <taxon>Magnoliopsida</taxon>
        <taxon>eudicotyledons</taxon>
        <taxon>Gunneridae</taxon>
        <taxon>Pentapetalae</taxon>
        <taxon>rosids</taxon>
        <taxon>fabids</taxon>
        <taxon>Malpighiales</taxon>
        <taxon>Salicaceae</taxon>
        <taxon>Saliceae</taxon>
        <taxon>Salix</taxon>
    </lineage>
</organism>
<dbReference type="PANTHER" id="PTHR45614">
    <property type="entry name" value="MYB PROTEIN-RELATED"/>
    <property type="match status" value="1"/>
</dbReference>
<feature type="compositionally biased region" description="Basic residues" evidence="6">
    <location>
        <begin position="204"/>
        <end position="216"/>
    </location>
</feature>
<feature type="compositionally biased region" description="Polar residues" evidence="6">
    <location>
        <begin position="219"/>
        <end position="230"/>
    </location>
</feature>
<dbReference type="FunFam" id="1.10.10.60:FF:000381">
    <property type="entry name" value="Transcription factor MYB119"/>
    <property type="match status" value="1"/>
</dbReference>
<dbReference type="SUPFAM" id="SSF46689">
    <property type="entry name" value="Homeodomain-like"/>
    <property type="match status" value="1"/>
</dbReference>